<proteinExistence type="predicted"/>
<dbReference type="RefSeq" id="WP_179720614.1">
    <property type="nucleotide sequence ID" value="NZ_JACBZT010000001.1"/>
</dbReference>
<dbReference type="AlphaFoldDB" id="A0A853CN25"/>
<gene>
    <name evidence="2" type="ORF">GGQ55_004487</name>
</gene>
<protein>
    <submittedName>
        <fullName evidence="2">Uncharacterized protein</fullName>
    </submittedName>
</protein>
<accession>A0A853CN25</accession>
<dbReference type="EMBL" id="JACBZT010000001">
    <property type="protein sequence ID" value="NYJ08209.1"/>
    <property type="molecule type" value="Genomic_DNA"/>
</dbReference>
<keyword evidence="3" id="KW-1185">Reference proteome</keyword>
<keyword evidence="1" id="KW-0812">Transmembrane</keyword>
<feature type="transmembrane region" description="Helical" evidence="1">
    <location>
        <begin position="101"/>
        <end position="118"/>
    </location>
</feature>
<organism evidence="2 3">
    <name type="scientific">Petropleomorpha daqingensis</name>
    <dbReference type="NCBI Taxonomy" id="2026353"/>
    <lineage>
        <taxon>Bacteria</taxon>
        <taxon>Bacillati</taxon>
        <taxon>Actinomycetota</taxon>
        <taxon>Actinomycetes</taxon>
        <taxon>Geodermatophilales</taxon>
        <taxon>Geodermatophilaceae</taxon>
        <taxon>Petropleomorpha</taxon>
    </lineage>
</organism>
<feature type="transmembrane region" description="Helical" evidence="1">
    <location>
        <begin position="21"/>
        <end position="44"/>
    </location>
</feature>
<evidence type="ECO:0000256" key="1">
    <source>
        <dbReference type="SAM" id="Phobius"/>
    </source>
</evidence>
<feature type="transmembrane region" description="Helical" evidence="1">
    <location>
        <begin position="73"/>
        <end position="94"/>
    </location>
</feature>
<evidence type="ECO:0000313" key="3">
    <source>
        <dbReference type="Proteomes" id="UP000541969"/>
    </source>
</evidence>
<feature type="transmembrane region" description="Helical" evidence="1">
    <location>
        <begin position="130"/>
        <end position="151"/>
    </location>
</feature>
<reference evidence="2 3" key="1">
    <citation type="submission" date="2020-07" db="EMBL/GenBank/DDBJ databases">
        <title>Sequencing the genomes of 1000 actinobacteria strains.</title>
        <authorList>
            <person name="Klenk H.-P."/>
        </authorList>
    </citation>
    <scope>NUCLEOTIDE SEQUENCE [LARGE SCALE GENOMIC DNA]</scope>
    <source>
        <strain evidence="2 3">DSM 104001</strain>
    </source>
</reference>
<comment type="caution">
    <text evidence="2">The sequence shown here is derived from an EMBL/GenBank/DDBJ whole genome shotgun (WGS) entry which is preliminary data.</text>
</comment>
<keyword evidence="1" id="KW-0472">Membrane</keyword>
<sequence length="161" mass="16057">MTQGVTTASAMVRSGGVLRRVLAAAVLGLGIAAGAAAITLLSMLLRSATAVGGSCADGDAGLADGPCRSHTGAALLIAVACALLCLLAVSWGAAVLGAPRPLFLAWPVLALTLGWNFLRDGFDPPMGEGIALGYVVGGVVFLVLGAAPLLLRLSTVRDAHR</sequence>
<keyword evidence="1" id="KW-1133">Transmembrane helix</keyword>
<name>A0A853CN25_9ACTN</name>
<dbReference type="Proteomes" id="UP000541969">
    <property type="component" value="Unassembled WGS sequence"/>
</dbReference>
<evidence type="ECO:0000313" key="2">
    <source>
        <dbReference type="EMBL" id="NYJ08209.1"/>
    </source>
</evidence>